<name>A0AC34F4N6_9BILA</name>
<dbReference type="Proteomes" id="UP000887579">
    <property type="component" value="Unplaced"/>
</dbReference>
<evidence type="ECO:0000313" key="1">
    <source>
        <dbReference type="Proteomes" id="UP000887579"/>
    </source>
</evidence>
<evidence type="ECO:0000313" key="2">
    <source>
        <dbReference type="WBParaSite" id="ES5_v2.g12006.t1"/>
    </source>
</evidence>
<sequence length="815" mass="92627">MQSRGTISPISKVKLPAKQGIALSKKKKNTPNERRRENKATKNGRENKKSHQQNSAFALPEETLSIDNYYKSCNLTCKNGVYLDPNGDINDFLMGCLIFDDNESVSDDGRAEKVLPKIYENLLNDARANKKILTERLLKRPPYDKEILPKLRKKIVTANDAGKKFEVFNYLQLIDEFLESDEPIAVGATVSMEDAKSLKYRKLMKAKNQSPVKPQSNVKGKKGKNVMVITVPFDKDSYIEEKIRLMCYIYLFNDVDVQNKDSSSYFKVKIAKIIPSEKKGPTTLIAVLEENEMKQLDGIYGLERNTYSIFVTPNVNAANAVMQCIKTITNKSVLAEKIFPPYKMIPKEIENFKKQMLGGLGSLFYNSPKPFNRKQKEAIYAMTRPVNTTFMLFGPPGTGKTYTLVETICQLLIPESRKTSRKTSTDRRILICTPSNMAADAIAEGIVDRKFLDPKEIFRVVSASRDTTKRNMKLDCITQRTTLMDSNMHAICNVFDLPADGLLQEYKIIICTLGSVPRLANHLEPGHFSHIFVDEAAQAPEMDVWLPIGLLATKETRLILAGDPKQLGPVTTNTILSDNDFYGYKKSHLARLVDKKIFRNDPRYLIQLTNNHRSHHGIVNISSELFYENTLIPTKPTGHDSLCSVPFLRQLNFPILFHSVAAGIEETSYETRSKRNLKEVDVIVQYVYKCLKHVNAIDIGVISPYKFQAESIRKRLNNRDITVETVEKYQGSERRVIIISTVRTKSLGFMADDLRTNTALTRAKHLLVVVGNINCLNRSKSWKRFIGYCKENDSLVKDFRNQRESIEKSLAKLRI</sequence>
<organism evidence="1 2">
    <name type="scientific">Panagrolaimus sp. ES5</name>
    <dbReference type="NCBI Taxonomy" id="591445"/>
    <lineage>
        <taxon>Eukaryota</taxon>
        <taxon>Metazoa</taxon>
        <taxon>Ecdysozoa</taxon>
        <taxon>Nematoda</taxon>
        <taxon>Chromadorea</taxon>
        <taxon>Rhabditida</taxon>
        <taxon>Tylenchina</taxon>
        <taxon>Panagrolaimomorpha</taxon>
        <taxon>Panagrolaimoidea</taxon>
        <taxon>Panagrolaimidae</taxon>
        <taxon>Panagrolaimus</taxon>
    </lineage>
</organism>
<protein>
    <submittedName>
        <fullName evidence="2">Helicase ATP-binding domain-containing protein</fullName>
    </submittedName>
</protein>
<reference evidence="2" key="1">
    <citation type="submission" date="2022-11" db="UniProtKB">
        <authorList>
            <consortium name="WormBaseParasite"/>
        </authorList>
    </citation>
    <scope>IDENTIFICATION</scope>
</reference>
<dbReference type="WBParaSite" id="ES5_v2.g12006.t1">
    <property type="protein sequence ID" value="ES5_v2.g12006.t1"/>
    <property type="gene ID" value="ES5_v2.g12006"/>
</dbReference>
<proteinExistence type="predicted"/>
<accession>A0AC34F4N6</accession>